<evidence type="ECO:0000313" key="2">
    <source>
        <dbReference type="RefSeq" id="XP_034232839.1"/>
    </source>
</evidence>
<dbReference type="RefSeq" id="XP_034232839.1">
    <property type="nucleotide sequence ID" value="XM_034376948.1"/>
</dbReference>
<evidence type="ECO:0000313" key="1">
    <source>
        <dbReference type="Proteomes" id="UP000515158"/>
    </source>
</evidence>
<dbReference type="GeneID" id="117640445"/>
<name>A0A6P8ZI20_THRPL</name>
<sequence>MHPHADCWNIWTIWNIWNIIVNNLTGNFKASMIFCNEDTARWREVLPGNKQLNEACSACCVDALTARAEAEGRLRAAQATLRALDDLGVKLTAFATLRDDEGETEEGDIGITLTVSSLGSGERQAVLELLQGLDFPSGDEDCLSCEGSKHAALPALRARLPTHGVGVTLKAGAILIRGNNEVCIYYDRDVKPTEAPGAKILGYITTNLELIGEAKPKGSYHLSGWGNRWHCGSWVELQNVKFV</sequence>
<keyword evidence="1" id="KW-1185">Reference proteome</keyword>
<reference evidence="2" key="1">
    <citation type="submission" date="2025-08" db="UniProtKB">
        <authorList>
            <consortium name="RefSeq"/>
        </authorList>
    </citation>
    <scope>IDENTIFICATION</scope>
    <source>
        <tissue evidence="2">Total insect</tissue>
    </source>
</reference>
<gene>
    <name evidence="2" type="primary">LOC117640445</name>
</gene>
<accession>A0A6P8ZI20</accession>
<dbReference type="InParanoid" id="A0A6P8ZI20"/>
<proteinExistence type="predicted"/>
<organism evidence="2">
    <name type="scientific">Thrips palmi</name>
    <name type="common">Melon thrips</name>
    <dbReference type="NCBI Taxonomy" id="161013"/>
    <lineage>
        <taxon>Eukaryota</taxon>
        <taxon>Metazoa</taxon>
        <taxon>Ecdysozoa</taxon>
        <taxon>Arthropoda</taxon>
        <taxon>Hexapoda</taxon>
        <taxon>Insecta</taxon>
        <taxon>Pterygota</taxon>
        <taxon>Neoptera</taxon>
        <taxon>Paraneoptera</taxon>
        <taxon>Thysanoptera</taxon>
        <taxon>Terebrantia</taxon>
        <taxon>Thripoidea</taxon>
        <taxon>Thripidae</taxon>
        <taxon>Thrips</taxon>
    </lineage>
</organism>
<dbReference type="AlphaFoldDB" id="A0A6P8ZI20"/>
<dbReference type="KEGG" id="tpal:117640445"/>
<protein>
    <submittedName>
        <fullName evidence="2">Uncharacterized protein LOC117640445</fullName>
    </submittedName>
</protein>
<dbReference type="Proteomes" id="UP000515158">
    <property type="component" value="Unplaced"/>
</dbReference>